<dbReference type="Pfam" id="PF00933">
    <property type="entry name" value="Glyco_hydro_3"/>
    <property type="match status" value="1"/>
</dbReference>
<evidence type="ECO:0000256" key="5">
    <source>
        <dbReference type="ARBA" id="ARBA00023180"/>
    </source>
</evidence>
<keyword evidence="8 9" id="KW-0624">Polysaccharide degradation</keyword>
<dbReference type="InterPro" id="IPR013783">
    <property type="entry name" value="Ig-like_fold"/>
</dbReference>
<dbReference type="Pfam" id="PF14310">
    <property type="entry name" value="Fn3-like"/>
    <property type="match status" value="1"/>
</dbReference>
<evidence type="ECO:0000313" key="11">
    <source>
        <dbReference type="EMBL" id="PNP51039.1"/>
    </source>
</evidence>
<evidence type="ECO:0000256" key="4">
    <source>
        <dbReference type="ARBA" id="ARBA00022801"/>
    </source>
</evidence>
<evidence type="ECO:0000256" key="8">
    <source>
        <dbReference type="ARBA" id="ARBA00023326"/>
    </source>
</evidence>
<dbReference type="EC" id="3.2.1.21" evidence="9"/>
<dbReference type="AlphaFoldDB" id="A0A2K0TZT0"/>
<comment type="catalytic activity">
    <reaction evidence="1 9">
        <text>Hydrolysis of terminal, non-reducing beta-D-glucosyl residues with release of beta-D-glucose.</text>
        <dbReference type="EC" id="3.2.1.21"/>
    </reaction>
</comment>
<keyword evidence="6 9" id="KW-0119">Carbohydrate metabolism</keyword>
<accession>A0A2K0TZT0</accession>
<dbReference type="InterPro" id="IPR036962">
    <property type="entry name" value="Glyco_hydro_3_N_sf"/>
</dbReference>
<dbReference type="PANTHER" id="PTHR42715">
    <property type="entry name" value="BETA-GLUCOSIDASE"/>
    <property type="match status" value="1"/>
</dbReference>
<gene>
    <name evidence="11" type="ORF">THARTR1_08267</name>
</gene>
<dbReference type="InterPro" id="IPR019800">
    <property type="entry name" value="Glyco_hydro_3_AS"/>
</dbReference>
<evidence type="ECO:0000313" key="12">
    <source>
        <dbReference type="Proteomes" id="UP000236290"/>
    </source>
</evidence>
<evidence type="ECO:0000256" key="3">
    <source>
        <dbReference type="ARBA" id="ARBA00005336"/>
    </source>
</evidence>
<dbReference type="SMART" id="SM00758">
    <property type="entry name" value="PA14"/>
    <property type="match status" value="1"/>
</dbReference>
<keyword evidence="7 9" id="KW-0326">Glycosidase</keyword>
<name>A0A2K0TZT0_TRIHA</name>
<dbReference type="InterPro" id="IPR037524">
    <property type="entry name" value="PA14/GLEYA"/>
</dbReference>
<dbReference type="PROSITE" id="PS51820">
    <property type="entry name" value="PA14"/>
    <property type="match status" value="1"/>
</dbReference>
<dbReference type="UniPathway" id="UPA00696"/>
<dbReference type="InterPro" id="IPR002772">
    <property type="entry name" value="Glyco_hydro_3_C"/>
</dbReference>
<dbReference type="Gene3D" id="3.40.50.1700">
    <property type="entry name" value="Glycoside hydrolase family 3 C-terminal domain"/>
    <property type="match status" value="1"/>
</dbReference>
<dbReference type="InterPro" id="IPR011658">
    <property type="entry name" value="PA14_dom"/>
</dbReference>
<dbReference type="Gene3D" id="2.60.40.10">
    <property type="entry name" value="Immunoglobulins"/>
    <property type="match status" value="1"/>
</dbReference>
<comment type="similarity">
    <text evidence="3 9">Belongs to the glycosyl hydrolase 3 family.</text>
</comment>
<organism evidence="11 12">
    <name type="scientific">Trichoderma harzianum</name>
    <name type="common">Hypocrea lixii</name>
    <dbReference type="NCBI Taxonomy" id="5544"/>
    <lineage>
        <taxon>Eukaryota</taxon>
        <taxon>Fungi</taxon>
        <taxon>Dikarya</taxon>
        <taxon>Ascomycota</taxon>
        <taxon>Pezizomycotina</taxon>
        <taxon>Sordariomycetes</taxon>
        <taxon>Hypocreomycetidae</taxon>
        <taxon>Hypocreales</taxon>
        <taxon>Hypocreaceae</taxon>
        <taxon>Trichoderma</taxon>
    </lineage>
</organism>
<reference evidence="11 12" key="1">
    <citation type="submission" date="2017-02" db="EMBL/GenBank/DDBJ databases">
        <title>Genomes of Trichoderma spp. with biocontrol activity.</title>
        <authorList>
            <person name="Gardiner D."/>
            <person name="Kazan K."/>
            <person name="Vos C."/>
            <person name="Harvey P."/>
        </authorList>
    </citation>
    <scope>NUCLEOTIDE SEQUENCE [LARGE SCALE GENOMIC DNA]</scope>
    <source>
        <strain evidence="11 12">Tr1</strain>
    </source>
</reference>
<keyword evidence="5" id="KW-0325">Glycoprotein</keyword>
<evidence type="ECO:0000256" key="9">
    <source>
        <dbReference type="RuleBase" id="RU361161"/>
    </source>
</evidence>
<dbReference type="Pfam" id="PF07691">
    <property type="entry name" value="PA14"/>
    <property type="match status" value="1"/>
</dbReference>
<dbReference type="PROSITE" id="PS00775">
    <property type="entry name" value="GLYCOSYL_HYDROL_F3"/>
    <property type="match status" value="1"/>
</dbReference>
<dbReference type="Gene3D" id="3.20.20.300">
    <property type="entry name" value="Glycoside hydrolase, family 3, N-terminal domain"/>
    <property type="match status" value="1"/>
</dbReference>
<proteinExistence type="inferred from homology"/>
<dbReference type="InterPro" id="IPR036881">
    <property type="entry name" value="Glyco_hydro_3_C_sf"/>
</dbReference>
<comment type="caution">
    <text evidence="11">The sequence shown here is derived from an EMBL/GenBank/DDBJ whole genome shotgun (WGS) entry which is preliminary data.</text>
</comment>
<dbReference type="Gene3D" id="2.60.120.260">
    <property type="entry name" value="Galactose-binding domain-like"/>
    <property type="match status" value="1"/>
</dbReference>
<dbReference type="EMBL" id="MTYI01000139">
    <property type="protein sequence ID" value="PNP51039.1"/>
    <property type="molecule type" value="Genomic_DNA"/>
</dbReference>
<dbReference type="InterPro" id="IPR026891">
    <property type="entry name" value="Fn3-like"/>
</dbReference>
<dbReference type="PRINTS" id="PR00133">
    <property type="entry name" value="GLHYDRLASE3"/>
</dbReference>
<dbReference type="Proteomes" id="UP000236290">
    <property type="component" value="Unassembled WGS sequence"/>
</dbReference>
<dbReference type="InterPro" id="IPR001764">
    <property type="entry name" value="Glyco_hydro_3_N"/>
</dbReference>
<comment type="pathway">
    <text evidence="2 9">Glycan metabolism; cellulose degradation.</text>
</comment>
<dbReference type="SMART" id="SM01217">
    <property type="entry name" value="Fn3_like"/>
    <property type="match status" value="1"/>
</dbReference>
<protein>
    <recommendedName>
        <fullName evidence="9">beta-glucosidase</fullName>
        <ecNumber evidence="9">3.2.1.21</ecNumber>
    </recommendedName>
</protein>
<evidence type="ECO:0000256" key="1">
    <source>
        <dbReference type="ARBA" id="ARBA00000448"/>
    </source>
</evidence>
<dbReference type="GO" id="GO:0030245">
    <property type="term" value="P:cellulose catabolic process"/>
    <property type="evidence" value="ECO:0007669"/>
    <property type="project" value="UniProtKB-UniPathway"/>
</dbReference>
<dbReference type="InterPro" id="IPR050288">
    <property type="entry name" value="Cellulose_deg_GH3"/>
</dbReference>
<evidence type="ECO:0000256" key="2">
    <source>
        <dbReference type="ARBA" id="ARBA00004987"/>
    </source>
</evidence>
<evidence type="ECO:0000256" key="7">
    <source>
        <dbReference type="ARBA" id="ARBA00023295"/>
    </source>
</evidence>
<dbReference type="InterPro" id="IPR017853">
    <property type="entry name" value="GH"/>
</dbReference>
<keyword evidence="4 9" id="KW-0378">Hydrolase</keyword>
<dbReference type="Pfam" id="PF01915">
    <property type="entry name" value="Glyco_hydro_3_C"/>
    <property type="match status" value="1"/>
</dbReference>
<evidence type="ECO:0000256" key="6">
    <source>
        <dbReference type="ARBA" id="ARBA00023277"/>
    </source>
</evidence>
<evidence type="ECO:0000259" key="10">
    <source>
        <dbReference type="PROSITE" id="PS51820"/>
    </source>
</evidence>
<sequence>MASPQGGSHLCDRRLYKLPGLFLSMVELLAGIDFWHTKALPKHGVPSLRFTDGPNGVRGTKFFNGVPAACFPCGTSLGSTFNQPLLEEAGKMMGKEAIAKSAHVILGPTINMQRSPLGGRGFESIGEDPFLAGLGAAALVRGIQSTGVQATIKHFLCNDQEDRRMTVHSIVTERALREIYALPFQIAVRDAQPGAFMTAYNGINGVPCSENPKYLDEMLRKEWGWKGLVMSDWYGTYSTTAAVVAGLDLEMPGPPRFRGDTLKFNVSNGKPFVHVIDQRAREVLQFVKTCAASGVKENGPETTVNNTPETAALLRKIGNEGIVLLKNDNNVLPLKKDKKTLILGPNAKQATYHGGGSAALKAYYAVTPFDGLSKQLTTPPSYTVGAYTHRFLPVLGEQCSAPGDGAQGMRWRVFNQPPGTPGRQHIDELFFTKTDMHLVDYHNPNAADTWYADMEGTYTADEDCTYEIGLVVCGTAKAYVDDKLVVDNATHQVAGDAFFGSATREETGRVNLVKGKTYKFKVEFGSAPTYTLKGDTIVPGHGSLRVGGCKVIDDQAEIKKSVALAKEHEQVIICAGLNADWETEGADRASMKLPGVLDQLIAEVAAANPNTVVVMQTGTPEEMPWLAATPAVVQAWYGGNETGNSIADVVFGDYNPSGKLPLSFPKRLQDNPAFLNYRTEAGRTLYGEDVYVGYRYYEFADKDVNFPFGHGLSYTTFAFSKLAVSRVAGGKLSVSLAVTNTGSVAGAQVAQLYVRPLQAAKINRPVKELKGFAKVDLEPGETKTVTIAEQEKYLASYYDEERSEWCVEKGEYEIIVSDSSAVTDGAALKTSFTVEESYWWSGL</sequence>
<dbReference type="SUPFAM" id="SSF51445">
    <property type="entry name" value="(Trans)glycosidases"/>
    <property type="match status" value="1"/>
</dbReference>
<dbReference type="GO" id="GO:0008422">
    <property type="term" value="F:beta-glucosidase activity"/>
    <property type="evidence" value="ECO:0007669"/>
    <property type="project" value="UniProtKB-EC"/>
</dbReference>
<dbReference type="OrthoDB" id="47059at2759"/>
<dbReference type="SUPFAM" id="SSF52279">
    <property type="entry name" value="Beta-D-glucan exohydrolase, C-terminal domain"/>
    <property type="match status" value="1"/>
</dbReference>
<dbReference type="PANTHER" id="PTHR42715:SF27">
    <property type="entry name" value="BETA-GLUCOSIDASE-RELATED"/>
    <property type="match status" value="1"/>
</dbReference>
<dbReference type="FunFam" id="2.60.40.10:FF:000495">
    <property type="entry name" value="Periplasmic beta-glucosidase"/>
    <property type="match status" value="1"/>
</dbReference>
<feature type="domain" description="PA14" evidence="10">
    <location>
        <begin position="404"/>
        <end position="562"/>
    </location>
</feature>